<dbReference type="SUPFAM" id="SSF48264">
    <property type="entry name" value="Cytochrome P450"/>
    <property type="match status" value="1"/>
</dbReference>
<dbReference type="GO" id="GO:0004497">
    <property type="term" value="F:monooxygenase activity"/>
    <property type="evidence" value="ECO:0007669"/>
    <property type="project" value="UniProtKB-KW"/>
</dbReference>
<dbReference type="InterPro" id="IPR050121">
    <property type="entry name" value="Cytochrome_P450_monoxygenase"/>
</dbReference>
<comment type="caution">
    <text evidence="16">The sequence shown here is derived from an EMBL/GenBank/DDBJ whole genome shotgun (WGS) entry which is preliminary data.</text>
</comment>
<name>V2YV33_MONRO</name>
<dbReference type="InterPro" id="IPR036396">
    <property type="entry name" value="Cyt_P450_sf"/>
</dbReference>
<dbReference type="PROSITE" id="PS00086">
    <property type="entry name" value="CYTOCHROME_P450"/>
    <property type="match status" value="1"/>
</dbReference>
<comment type="similarity">
    <text evidence="4 14">Belongs to the cytochrome P450 family.</text>
</comment>
<dbReference type="InterPro" id="IPR001128">
    <property type="entry name" value="Cyt_P450"/>
</dbReference>
<keyword evidence="12" id="KW-0472">Membrane</keyword>
<keyword evidence="8" id="KW-1133">Transmembrane helix</keyword>
<gene>
    <name evidence="16" type="ORF">Moror_12730</name>
</gene>
<feature type="signal peptide" evidence="15">
    <location>
        <begin position="1"/>
        <end position="17"/>
    </location>
</feature>
<dbReference type="Gene3D" id="1.10.630.10">
    <property type="entry name" value="Cytochrome P450"/>
    <property type="match status" value="1"/>
</dbReference>
<dbReference type="GO" id="GO:0020037">
    <property type="term" value="F:heme binding"/>
    <property type="evidence" value="ECO:0007669"/>
    <property type="project" value="InterPro"/>
</dbReference>
<keyword evidence="6" id="KW-0812">Transmembrane</keyword>
<evidence type="ECO:0000256" key="14">
    <source>
        <dbReference type="RuleBase" id="RU000461"/>
    </source>
</evidence>
<evidence type="ECO:0000256" key="7">
    <source>
        <dbReference type="ARBA" id="ARBA00022723"/>
    </source>
</evidence>
<keyword evidence="17" id="KW-1185">Reference proteome</keyword>
<comment type="pathway">
    <text evidence="3">Secondary metabolite biosynthesis; terpenoid biosynthesis.</text>
</comment>
<dbReference type="PRINTS" id="PR00385">
    <property type="entry name" value="P450"/>
</dbReference>
<evidence type="ECO:0000256" key="12">
    <source>
        <dbReference type="ARBA" id="ARBA00023136"/>
    </source>
</evidence>
<sequence length="511" mass="57620">MYHIAIILFFILAATVASRFLAHRHAVQSVLRRVPGPKASSRLWGEEWLLYHAEPGSQYVKWHKQYGRVVKFTGALGHHALSITDPRAISFILGEGTYNFPKPHGVREWFKATLGQGILWIEGKEQHERHRRALAPALSKQAVRKFTPIFYETSMKMAVQWAKVLDNSASDEVEIEITSWAGRFALDTVIRAAFSYDFNFLSGDHKSLLDALDGLTNNENKLSSFYMRALFWIFPSILSIGKKGEMVRQSKRELGDIALKMWRDAKVAGDADGKNLMALMLKADSDSGGKRMTEEEIVAQMRTTISAGYETVSALVAWVLYELAIHPNIQTRLREEIVASRSGELSADGLNSLPFLDAVLKETLRMHPPILENHHEAAETTTVPLSEPLPGTSEAHLIIPKGTLIAIPVNVIQTEEWIHGADAHLFRPQRWLERQKAGVRHEREIFAFSEGPRVCIGKEFALTEIKALMTVLLRQFSFSCIRDIEPFQSFVVRPRIKGQGPSSLPLLVRRL</sequence>
<dbReference type="GO" id="GO:0016020">
    <property type="term" value="C:membrane"/>
    <property type="evidence" value="ECO:0007669"/>
    <property type="project" value="UniProtKB-SubCell"/>
</dbReference>
<evidence type="ECO:0000256" key="1">
    <source>
        <dbReference type="ARBA" id="ARBA00001971"/>
    </source>
</evidence>
<dbReference type="PRINTS" id="PR00463">
    <property type="entry name" value="EP450I"/>
</dbReference>
<evidence type="ECO:0000256" key="5">
    <source>
        <dbReference type="ARBA" id="ARBA00022617"/>
    </source>
</evidence>
<dbReference type="HOGENOM" id="CLU_001570_5_11_1"/>
<dbReference type="OrthoDB" id="1470350at2759"/>
<evidence type="ECO:0000256" key="6">
    <source>
        <dbReference type="ARBA" id="ARBA00022692"/>
    </source>
</evidence>
<evidence type="ECO:0000256" key="10">
    <source>
        <dbReference type="ARBA" id="ARBA00023004"/>
    </source>
</evidence>
<keyword evidence="5 13" id="KW-0349">Heme</keyword>
<evidence type="ECO:0000256" key="4">
    <source>
        <dbReference type="ARBA" id="ARBA00010617"/>
    </source>
</evidence>
<protein>
    <submittedName>
        <fullName evidence="16">Cytochrome p450</fullName>
    </submittedName>
</protein>
<keyword evidence="11 14" id="KW-0503">Monooxygenase</keyword>
<comment type="subcellular location">
    <subcellularLocation>
        <location evidence="2">Membrane</location>
    </subcellularLocation>
</comment>
<feature type="chain" id="PRO_5004712687" evidence="15">
    <location>
        <begin position="18"/>
        <end position="511"/>
    </location>
</feature>
<accession>V2YV33</accession>
<keyword evidence="15" id="KW-0732">Signal</keyword>
<evidence type="ECO:0000313" key="16">
    <source>
        <dbReference type="EMBL" id="ESK95544.1"/>
    </source>
</evidence>
<evidence type="ECO:0000256" key="2">
    <source>
        <dbReference type="ARBA" id="ARBA00004370"/>
    </source>
</evidence>
<evidence type="ECO:0000256" key="15">
    <source>
        <dbReference type="SAM" id="SignalP"/>
    </source>
</evidence>
<keyword evidence="7 13" id="KW-0479">Metal-binding</keyword>
<dbReference type="InterPro" id="IPR017972">
    <property type="entry name" value="Cyt_P450_CS"/>
</dbReference>
<dbReference type="AlphaFoldDB" id="V2YV33"/>
<evidence type="ECO:0000256" key="8">
    <source>
        <dbReference type="ARBA" id="ARBA00022989"/>
    </source>
</evidence>
<dbReference type="PANTHER" id="PTHR24305">
    <property type="entry name" value="CYTOCHROME P450"/>
    <property type="match status" value="1"/>
</dbReference>
<evidence type="ECO:0000256" key="9">
    <source>
        <dbReference type="ARBA" id="ARBA00023002"/>
    </source>
</evidence>
<dbReference type="GO" id="GO:0005506">
    <property type="term" value="F:iron ion binding"/>
    <property type="evidence" value="ECO:0007669"/>
    <property type="project" value="InterPro"/>
</dbReference>
<proteinExistence type="inferred from homology"/>
<organism evidence="16 17">
    <name type="scientific">Moniliophthora roreri (strain MCA 2997)</name>
    <name type="common">Cocoa frosty pod rot fungus</name>
    <name type="synonym">Crinipellis roreri</name>
    <dbReference type="NCBI Taxonomy" id="1381753"/>
    <lineage>
        <taxon>Eukaryota</taxon>
        <taxon>Fungi</taxon>
        <taxon>Dikarya</taxon>
        <taxon>Basidiomycota</taxon>
        <taxon>Agaricomycotina</taxon>
        <taxon>Agaricomycetes</taxon>
        <taxon>Agaricomycetidae</taxon>
        <taxon>Agaricales</taxon>
        <taxon>Marasmiineae</taxon>
        <taxon>Marasmiaceae</taxon>
        <taxon>Moniliophthora</taxon>
    </lineage>
</organism>
<dbReference type="InterPro" id="IPR002401">
    <property type="entry name" value="Cyt_P450_E_grp-I"/>
</dbReference>
<evidence type="ECO:0000256" key="13">
    <source>
        <dbReference type="PIRSR" id="PIRSR602401-1"/>
    </source>
</evidence>
<dbReference type="KEGG" id="mrr:Moror_12730"/>
<dbReference type="EMBL" id="AWSO01000075">
    <property type="protein sequence ID" value="ESK95544.1"/>
    <property type="molecule type" value="Genomic_DNA"/>
</dbReference>
<evidence type="ECO:0000256" key="11">
    <source>
        <dbReference type="ARBA" id="ARBA00023033"/>
    </source>
</evidence>
<reference evidence="16 17" key="1">
    <citation type="journal article" date="2014" name="BMC Genomics">
        <title>Genome and secretome analysis of the hemibiotrophic fungal pathogen, Moniliophthora roreri, which causes frosty pod rot disease of cacao: mechanisms of the biotrophic and necrotrophic phases.</title>
        <authorList>
            <person name="Meinhardt L.W."/>
            <person name="Costa G.G.L."/>
            <person name="Thomazella D.P.T."/>
            <person name="Teixeira P.J.P.L."/>
            <person name="Carazzolle M.F."/>
            <person name="Schuster S.C."/>
            <person name="Carlson J.E."/>
            <person name="Guiltinan M.J."/>
            <person name="Mieczkowski P."/>
            <person name="Farmer A."/>
            <person name="Ramaraj T."/>
            <person name="Crozier J."/>
            <person name="Davis R.E."/>
            <person name="Shao J."/>
            <person name="Melnick R.L."/>
            <person name="Pereira G.A.G."/>
            <person name="Bailey B.A."/>
        </authorList>
    </citation>
    <scope>NUCLEOTIDE SEQUENCE [LARGE SCALE GENOMIC DNA]</scope>
    <source>
        <strain evidence="16 17">MCA 2997</strain>
    </source>
</reference>
<evidence type="ECO:0000256" key="3">
    <source>
        <dbReference type="ARBA" id="ARBA00004721"/>
    </source>
</evidence>
<dbReference type="Proteomes" id="UP000017559">
    <property type="component" value="Unassembled WGS sequence"/>
</dbReference>
<keyword evidence="9 14" id="KW-0560">Oxidoreductase</keyword>
<dbReference type="GO" id="GO:0016705">
    <property type="term" value="F:oxidoreductase activity, acting on paired donors, with incorporation or reduction of molecular oxygen"/>
    <property type="evidence" value="ECO:0007669"/>
    <property type="project" value="InterPro"/>
</dbReference>
<feature type="binding site" description="axial binding residue" evidence="13">
    <location>
        <position position="455"/>
    </location>
    <ligand>
        <name>heme</name>
        <dbReference type="ChEBI" id="CHEBI:30413"/>
    </ligand>
    <ligandPart>
        <name>Fe</name>
        <dbReference type="ChEBI" id="CHEBI:18248"/>
    </ligandPart>
</feature>
<dbReference type="PANTHER" id="PTHR24305:SF166">
    <property type="entry name" value="CYTOCHROME P450 12A4, MITOCHONDRIAL-RELATED"/>
    <property type="match status" value="1"/>
</dbReference>
<keyword evidence="10 13" id="KW-0408">Iron</keyword>
<evidence type="ECO:0000313" key="17">
    <source>
        <dbReference type="Proteomes" id="UP000017559"/>
    </source>
</evidence>
<dbReference type="Pfam" id="PF00067">
    <property type="entry name" value="p450"/>
    <property type="match status" value="1"/>
</dbReference>
<comment type="cofactor">
    <cofactor evidence="1 13">
        <name>heme</name>
        <dbReference type="ChEBI" id="CHEBI:30413"/>
    </cofactor>
</comment>